<gene>
    <name evidence="3" type="ORF">NEQG_00884</name>
</gene>
<feature type="transmembrane region" description="Helical" evidence="2">
    <location>
        <begin position="21"/>
        <end position="45"/>
    </location>
</feature>
<keyword evidence="2" id="KW-1133">Transmembrane helix</keyword>
<dbReference type="OMA" id="WLIFLTP"/>
<evidence type="ECO:0000256" key="1">
    <source>
        <dbReference type="SAM" id="MobiDB-lite"/>
    </source>
</evidence>
<dbReference type="EMBL" id="GL870877">
    <property type="protein sequence ID" value="EIJ89065.1"/>
    <property type="molecule type" value="Genomic_DNA"/>
</dbReference>
<keyword evidence="2" id="KW-0812">Transmembrane</keyword>
<keyword evidence="4" id="KW-1185">Reference proteome</keyword>
<dbReference type="AlphaFoldDB" id="I3EIL8"/>
<sequence>MRIGKGAIERKSGLERKIIGFLFLVGISAFWLIFLTPLLGSIIFLTGIKHNLNNLKISNADLTDSDMIKLSVSYLPGLPYFSITAKDIMIGLGTSRNENPMGYLYSEEIMIVNNPMNKIDISMRYVIPEKMCEISEKFLLKVENHMLFTFKGTIFLKLKNNLPGISIPVVFPYTLGWCIGKNSMSIGINKSARKLVDTLPKSSEEVNGDNGNGINMKPSKRPTLPIELKGYTLKEKNHITTLKANYKYKNIPSFLSINIPDTIMSFYIDKKRVGTIKIDEHKIRNGVILERKNTTHTNTLLGVKNKSMKEDSNEVETLNASSGKEKIESINTVSNIATFTLSLSSNNICNLRSAIEAYLDKTPIVFTFSLNNANRYHSMPYAFHHRIIRQISKVYINRIVPGKKTVLPIVSSPLFEGKIERIKNNGIHCKLIFNEILFPYEGMIESLNTGEIFSTNLNMLVNDEIVIVGTGSHYTALDKMRTPEYYKKFFVVEATLSFPSDFSELSYIFKKTDPYISSALQKCEISIGSCPTSSMDKMFSKFGLRWKVGQGISVGYKWITPSPSTVEYPKHYTTYRMSLLLCEETNQISMGKFLDQKPFLLFCSPAEGLKSTEVTKNGGLHPFAIHSVECMERKEQENYIRIGWEGIDAVLMKHNIGFTLRANRSYIDVLASPASDEWSIRSSITTVIQLFVNTYDNGPERTEKFSLIRIANYENDSDEYKLSPIHLALHNPHKRNEKARNAHIIKNIDAIINNVIKNLFTTWEPAVEFLKYKEREANTEDMYPKDWLSEPKISRILFHLKEMPISNKPADSSKESAIVFSLWVPSTGVVLRRDNSIEAEHIISVDPIEVCLVYRTKTNNTIRIGKYHDREGSMDDSICIKNTFWKSTIPERLTLGVHGINGYFNPFNENLRLLFKIVMCVVLGNDPSDPFPSKENEEQHYKNSLNPNKKLAVELNADGSNPDYIFLSSILSYGNKFMNLGPSNLAIESKNGIASVSNVYIKMIQQDDMFIFFTIDFIKMCISKEPFRLHGELSLKIYHAMFNYLMANQNPGPLVFEMGCIDKDKQEKKFLVCQMYTYSE</sequence>
<dbReference type="Proteomes" id="UP000002872">
    <property type="component" value="Unassembled WGS sequence"/>
</dbReference>
<evidence type="ECO:0000313" key="4">
    <source>
        <dbReference type="Proteomes" id="UP000002872"/>
    </source>
</evidence>
<feature type="region of interest" description="Disordered" evidence="1">
    <location>
        <begin position="200"/>
        <end position="219"/>
    </location>
</feature>
<accession>I3EIL8</accession>
<dbReference type="OrthoDB" id="2188737at2759"/>
<dbReference type="HOGENOM" id="CLU_286204_0_0_1"/>
<proteinExistence type="predicted"/>
<dbReference type="InParanoid" id="I3EIL8"/>
<protein>
    <submittedName>
        <fullName evidence="3">Uncharacterized protein</fullName>
    </submittedName>
</protein>
<keyword evidence="2" id="KW-0472">Membrane</keyword>
<evidence type="ECO:0000256" key="2">
    <source>
        <dbReference type="SAM" id="Phobius"/>
    </source>
</evidence>
<evidence type="ECO:0000313" key="3">
    <source>
        <dbReference type="EMBL" id="EIJ89065.1"/>
    </source>
</evidence>
<dbReference type="VEuPathDB" id="MicrosporidiaDB:NEQG_00884"/>
<organism evidence="3 4">
    <name type="scientific">Nematocida parisii (strain ERTm3)</name>
    <name type="common">Nematode killer fungus</name>
    <dbReference type="NCBI Taxonomy" id="935791"/>
    <lineage>
        <taxon>Eukaryota</taxon>
        <taxon>Fungi</taxon>
        <taxon>Fungi incertae sedis</taxon>
        <taxon>Microsporidia</taxon>
        <taxon>Nematocida</taxon>
    </lineage>
</organism>
<reference evidence="3" key="1">
    <citation type="submission" date="2011-01" db="EMBL/GenBank/DDBJ databases">
        <title>The Genome Sequence of Nematocida parisii strain ERTm3.</title>
        <authorList>
            <consortium name="The Broad Institute Genome Sequencing Platform"/>
            <consortium name="The Broad Institute Genome Sequencing Center for Infectious Disease"/>
            <person name="Cuomo C."/>
            <person name="Troemel E."/>
            <person name="Young S.K."/>
            <person name="Zeng Q."/>
            <person name="Gargeya S."/>
            <person name="Fitzgerald M."/>
            <person name="Haas B."/>
            <person name="Abouelleil A."/>
            <person name="Alvarado L."/>
            <person name="Arachchi H.M."/>
            <person name="Berlin A."/>
            <person name="Chapman S.B."/>
            <person name="Gearin G."/>
            <person name="Goldberg J."/>
            <person name="Griggs A."/>
            <person name="Gujja S."/>
            <person name="Hansen M."/>
            <person name="Heiman D."/>
            <person name="Howarth C."/>
            <person name="Larimer J."/>
            <person name="Lui A."/>
            <person name="MacDonald P.J.P."/>
            <person name="McCowen C."/>
            <person name="Montmayeur A."/>
            <person name="Murphy C."/>
            <person name="Neiman D."/>
            <person name="Pearson M."/>
            <person name="Priest M."/>
            <person name="Roberts A."/>
            <person name="Saif S."/>
            <person name="Shea T."/>
            <person name="Sisk P."/>
            <person name="Stolte C."/>
            <person name="Sykes S."/>
            <person name="Wortman J."/>
            <person name="Nusbaum C."/>
            <person name="Birren B."/>
        </authorList>
    </citation>
    <scope>NUCLEOTIDE SEQUENCE</scope>
    <source>
        <strain evidence="3">ERTm3</strain>
    </source>
</reference>
<name>I3EIL8_NEMP3</name>